<keyword evidence="2" id="KW-0496">Mitochondrion</keyword>
<name>A0A8C4R574_EPTBU</name>
<dbReference type="Ensembl" id="ENSEBUT00000025946.1">
    <property type="protein sequence ID" value="ENSEBUP00000025371.1"/>
    <property type="gene ID" value="ENSEBUG00000015648.1"/>
</dbReference>
<evidence type="ECO:0000313" key="4">
    <source>
        <dbReference type="Ensembl" id="ENSEBUP00000025371.1"/>
    </source>
</evidence>
<evidence type="ECO:0000256" key="2">
    <source>
        <dbReference type="ARBA" id="ARBA00023128"/>
    </source>
</evidence>
<dbReference type="PANTHER" id="PTHR21228">
    <property type="entry name" value="FAST LEU-RICH DOMAIN-CONTAINING"/>
    <property type="match status" value="1"/>
</dbReference>
<dbReference type="Pfam" id="PF08373">
    <property type="entry name" value="RAP"/>
    <property type="match status" value="1"/>
</dbReference>
<evidence type="ECO:0000256" key="1">
    <source>
        <dbReference type="ARBA" id="ARBA00004173"/>
    </source>
</evidence>
<dbReference type="Pfam" id="PF06743">
    <property type="entry name" value="FAST_1"/>
    <property type="match status" value="1"/>
</dbReference>
<dbReference type="PANTHER" id="PTHR21228:SF40">
    <property type="entry name" value="LD45607P"/>
    <property type="match status" value="1"/>
</dbReference>
<feature type="domain" description="RAP" evidence="3">
    <location>
        <begin position="591"/>
        <end position="651"/>
    </location>
</feature>
<evidence type="ECO:0000313" key="5">
    <source>
        <dbReference type="Proteomes" id="UP000694388"/>
    </source>
</evidence>
<dbReference type="SMART" id="SM00952">
    <property type="entry name" value="RAP"/>
    <property type="match status" value="1"/>
</dbReference>
<reference evidence="4" key="2">
    <citation type="submission" date="2025-09" db="UniProtKB">
        <authorList>
            <consortium name="Ensembl"/>
        </authorList>
    </citation>
    <scope>IDENTIFICATION</scope>
</reference>
<sequence length="663" mass="74971">MTVQARISCLKSVEHRGLRLNGNASSLKNGRVAEFVGNVSNGEVKGAGTLLTRTLKKVQQKQNSSPPSALGTGDPIPRTCLVNRSIGRVCRSKINKTRYAFQLLSPEYKNVCYDGRAQIAPYGEGLMLLRTSCFDEGSVTEKDLLEILCTLSISLDCHKFSAEPEFSKLLEAVARGTQHFSNDFLIEALKAFVAFDLTSHLPEFETFDDELYKRTGDADIDRLLLVGDLCIRLGLCAPRFHEKFFASVVPACSKLTKPQTVQLAYIAGEYRQVPSILMKYLEYSVLRHLHKMNTEELGVVCLGYFKVKNLLAQETMLEMGNVLVCADLDSTSNFTLVNILKMFRLTHTTHPKLIKAIGQTFQLRLPTVGISSIMHLSLALSSLHWFDEMLFQKISSEILGRKHLGRCKDVSKILWSFALLNYDPPMANDFFNLLTNQIRKQLKEFLSYPQHFITALIALAITGRYPYDLLNEAFRPTFVRSALQNTPIDLTKDLFALDQSIAQECPDYSGNHLPERLRQKLRAAVQMQAVIEWCEAPDKTRRNLTEVEVTDELLSQLVITRGGKTLPLHQKEGTAGPNGNKASVPRHVRKLAIQMTNGHHYRYRSQVLLGQSLMKYRQLGVAGYEVVEIPYWEWLPILDSSPSKRLEYMQQRLHGWGIKQTIQ</sequence>
<organism evidence="4 5">
    <name type="scientific">Eptatretus burgeri</name>
    <name type="common">Inshore hagfish</name>
    <dbReference type="NCBI Taxonomy" id="7764"/>
    <lineage>
        <taxon>Eukaryota</taxon>
        <taxon>Metazoa</taxon>
        <taxon>Chordata</taxon>
        <taxon>Craniata</taxon>
        <taxon>Vertebrata</taxon>
        <taxon>Cyclostomata</taxon>
        <taxon>Myxini</taxon>
        <taxon>Myxiniformes</taxon>
        <taxon>Myxinidae</taxon>
        <taxon>Eptatretinae</taxon>
        <taxon>Eptatretus</taxon>
    </lineage>
</organism>
<dbReference type="GO" id="GO:0035770">
    <property type="term" value="C:ribonucleoprotein granule"/>
    <property type="evidence" value="ECO:0007669"/>
    <property type="project" value="TreeGrafter"/>
</dbReference>
<dbReference type="InterPro" id="IPR013584">
    <property type="entry name" value="RAP"/>
</dbReference>
<protein>
    <submittedName>
        <fullName evidence="4">FAST kinase domains 5</fullName>
    </submittedName>
</protein>
<proteinExistence type="predicted"/>
<reference evidence="4" key="1">
    <citation type="submission" date="2025-08" db="UniProtKB">
        <authorList>
            <consortium name="Ensembl"/>
        </authorList>
    </citation>
    <scope>IDENTIFICATION</scope>
</reference>
<dbReference type="GO" id="GO:0044528">
    <property type="term" value="P:regulation of mitochondrial mRNA stability"/>
    <property type="evidence" value="ECO:0007669"/>
    <property type="project" value="InterPro"/>
</dbReference>
<comment type="subcellular location">
    <subcellularLocation>
        <location evidence="1">Mitochondrion</location>
    </subcellularLocation>
</comment>
<dbReference type="PROSITE" id="PS51286">
    <property type="entry name" value="RAP"/>
    <property type="match status" value="1"/>
</dbReference>
<dbReference type="AlphaFoldDB" id="A0A8C4R574"/>
<dbReference type="GO" id="GO:0000963">
    <property type="term" value="P:mitochondrial RNA processing"/>
    <property type="evidence" value="ECO:0007669"/>
    <property type="project" value="TreeGrafter"/>
</dbReference>
<dbReference type="InterPro" id="IPR010622">
    <property type="entry name" value="FAST_Leu-rich"/>
</dbReference>
<dbReference type="InterPro" id="IPR050870">
    <property type="entry name" value="FAST_kinase"/>
</dbReference>
<dbReference type="GeneTree" id="ENSGT01030000234607"/>
<dbReference type="Proteomes" id="UP000694388">
    <property type="component" value="Unplaced"/>
</dbReference>
<keyword evidence="5" id="KW-1185">Reference proteome</keyword>
<accession>A0A8C4R574</accession>
<dbReference type="OMA" id="PHTRSID"/>
<dbReference type="GO" id="GO:0003723">
    <property type="term" value="F:RNA binding"/>
    <property type="evidence" value="ECO:0007669"/>
    <property type="project" value="TreeGrafter"/>
</dbReference>
<dbReference type="GO" id="GO:0005759">
    <property type="term" value="C:mitochondrial matrix"/>
    <property type="evidence" value="ECO:0007669"/>
    <property type="project" value="TreeGrafter"/>
</dbReference>
<evidence type="ECO:0000259" key="3">
    <source>
        <dbReference type="PROSITE" id="PS51286"/>
    </source>
</evidence>